<protein>
    <submittedName>
        <fullName evidence="1">Uncharacterized protein</fullName>
    </submittedName>
</protein>
<proteinExistence type="predicted"/>
<dbReference type="PATRIC" id="fig|1615673.3.peg.4772"/>
<sequence>MQTIGSNVDGVEKLSIIPGFNLYNLNLVLSFNVRQEHSGEDVSTYEIGLVMLYEFERSEFEVCLRFMGVSRFKVPEVNGAFYLSEIELENVSADQLEGINFRFKDHGGSGFEVLSRGFSVLSCKPRD</sequence>
<organism evidence="1 2">
    <name type="scientific">Pseudomonas paralactis</name>
    <dbReference type="NCBI Taxonomy" id="1615673"/>
    <lineage>
        <taxon>Bacteria</taxon>
        <taxon>Pseudomonadati</taxon>
        <taxon>Pseudomonadota</taxon>
        <taxon>Gammaproteobacteria</taxon>
        <taxon>Pseudomonadales</taxon>
        <taxon>Pseudomonadaceae</taxon>
        <taxon>Pseudomonas</taxon>
    </lineage>
</organism>
<accession>A0A0R3AHV5</accession>
<evidence type="ECO:0000313" key="1">
    <source>
        <dbReference type="EMBL" id="KRP70596.1"/>
    </source>
</evidence>
<dbReference type="OrthoDB" id="6898957at2"/>
<dbReference type="EMBL" id="JYLN01000007">
    <property type="protein sequence ID" value="KRP70596.1"/>
    <property type="molecule type" value="Genomic_DNA"/>
</dbReference>
<dbReference type="RefSeq" id="WP_057703394.1">
    <property type="nucleotide sequence ID" value="NZ_JABWQI010000026.1"/>
</dbReference>
<evidence type="ECO:0000313" key="2">
    <source>
        <dbReference type="Proteomes" id="UP000050852"/>
    </source>
</evidence>
<dbReference type="Proteomes" id="UP000050852">
    <property type="component" value="Unassembled WGS sequence"/>
</dbReference>
<gene>
    <name evidence="1" type="ORF">TX23_18275</name>
</gene>
<comment type="caution">
    <text evidence="1">The sequence shown here is derived from an EMBL/GenBank/DDBJ whole genome shotgun (WGS) entry which is preliminary data.</text>
</comment>
<name>A0A0R3AHV5_9PSED</name>
<dbReference type="AlphaFoldDB" id="A0A0R3AHV5"/>
<reference evidence="1 2" key="1">
    <citation type="submission" date="2015-02" db="EMBL/GenBank/DDBJ databases">
        <title>Two Pseudomonas sp. nov., isolated from raw milk.</title>
        <authorList>
            <person name="Wenning M."/>
            <person name="von Neubeck M."/>
            <person name="Huptas C."/>
            <person name="Scherer S."/>
        </authorList>
    </citation>
    <scope>NUCLEOTIDE SEQUENCE [LARGE SCALE GENOMIC DNA]</scope>
    <source>
        <strain evidence="1 2">DSM 29164</strain>
    </source>
</reference>